<evidence type="ECO:0000313" key="2">
    <source>
        <dbReference type="EMBL" id="PKG28685.1"/>
    </source>
</evidence>
<reference evidence="2 3" key="1">
    <citation type="journal article" date="2010" name="Int. J. Syst. Evol. Microbiol.">
        <title>Bacillus horneckiae sp. nov., isolated from a spacecraft-assembly clean room.</title>
        <authorList>
            <person name="Vaishampayan P."/>
            <person name="Probst A."/>
            <person name="Krishnamurthi S."/>
            <person name="Ghosh S."/>
            <person name="Osman S."/>
            <person name="McDowall A."/>
            <person name="Ruckmani A."/>
            <person name="Mayilraj S."/>
            <person name="Venkateswaran K."/>
        </authorList>
    </citation>
    <scope>NUCLEOTIDE SEQUENCE [LARGE SCALE GENOMIC DNA]</scope>
    <source>
        <strain evidence="3">1PO1SC</strain>
    </source>
</reference>
<keyword evidence="1" id="KW-0812">Transmembrane</keyword>
<accession>A0A2N0ZGP4</accession>
<proteinExistence type="predicted"/>
<dbReference type="Proteomes" id="UP000233343">
    <property type="component" value="Unassembled WGS sequence"/>
</dbReference>
<evidence type="ECO:0000256" key="1">
    <source>
        <dbReference type="SAM" id="Phobius"/>
    </source>
</evidence>
<feature type="transmembrane region" description="Helical" evidence="1">
    <location>
        <begin position="100"/>
        <end position="122"/>
    </location>
</feature>
<gene>
    <name evidence="2" type="ORF">CWS20_12475</name>
</gene>
<organism evidence="2 3">
    <name type="scientific">Cytobacillus horneckiae</name>
    <dbReference type="NCBI Taxonomy" id="549687"/>
    <lineage>
        <taxon>Bacteria</taxon>
        <taxon>Bacillati</taxon>
        <taxon>Bacillota</taxon>
        <taxon>Bacilli</taxon>
        <taxon>Bacillales</taxon>
        <taxon>Bacillaceae</taxon>
        <taxon>Cytobacillus</taxon>
    </lineage>
</organism>
<evidence type="ECO:0000313" key="3">
    <source>
        <dbReference type="Proteomes" id="UP000233343"/>
    </source>
</evidence>
<feature type="transmembrane region" description="Helical" evidence="1">
    <location>
        <begin position="201"/>
        <end position="227"/>
    </location>
</feature>
<keyword evidence="3" id="KW-1185">Reference proteome</keyword>
<sequence length="238" mass="26555">MSEKKSFIAAKSIIKTTGNWMLWYISILVFIQIIFGIILVAFGYDKNGMPFLDGETSWTIIHTVSNSANIYFLVTGILSLGTLLKYYISNGVTRRDFFRATIISMFTLTIGLTLIVSVLYGIETIIYSMNGWIRDVSVNFMYFVKMAVELSIYFLIGMFISAGFNRLGVILGVGICFLSVPIIIIYSVVWGELVDLPLLGVLQFGGIHFAFALLGSLAILVILCYFIRSLTKNIPVKA</sequence>
<name>A0A2N0ZGP4_9BACI</name>
<keyword evidence="1" id="KW-1133">Transmembrane helix</keyword>
<comment type="caution">
    <text evidence="2">The sequence shown here is derived from an EMBL/GenBank/DDBJ whole genome shotgun (WGS) entry which is preliminary data.</text>
</comment>
<dbReference type="AlphaFoldDB" id="A0A2N0ZGP4"/>
<protein>
    <submittedName>
        <fullName evidence="2">Uncharacterized protein</fullName>
    </submittedName>
</protein>
<dbReference type="RefSeq" id="WP_066194762.1">
    <property type="nucleotide sequence ID" value="NZ_JAFDQP010000003.1"/>
</dbReference>
<feature type="transmembrane region" description="Helical" evidence="1">
    <location>
        <begin position="167"/>
        <end position="189"/>
    </location>
</feature>
<feature type="transmembrane region" description="Helical" evidence="1">
    <location>
        <begin position="21"/>
        <end position="44"/>
    </location>
</feature>
<feature type="transmembrane region" description="Helical" evidence="1">
    <location>
        <begin position="142"/>
        <end position="160"/>
    </location>
</feature>
<keyword evidence="1" id="KW-0472">Membrane</keyword>
<dbReference type="EMBL" id="PISD01000026">
    <property type="protein sequence ID" value="PKG28685.1"/>
    <property type="molecule type" value="Genomic_DNA"/>
</dbReference>